<dbReference type="eggNOG" id="KOG2108">
    <property type="taxonomic scope" value="Eukaryota"/>
</dbReference>
<dbReference type="OMA" id="DYPDATT"/>
<keyword evidence="7" id="KW-0413">Isomerase</keyword>
<evidence type="ECO:0000256" key="5">
    <source>
        <dbReference type="ARBA" id="ARBA00022840"/>
    </source>
</evidence>
<dbReference type="GO" id="GO:0003677">
    <property type="term" value="F:DNA binding"/>
    <property type="evidence" value="ECO:0007669"/>
    <property type="project" value="UniProtKB-KW"/>
</dbReference>
<dbReference type="PROSITE" id="PS51198">
    <property type="entry name" value="UVRD_HELICASE_ATP_BIND"/>
    <property type="match status" value="1"/>
</dbReference>
<evidence type="ECO:0000256" key="6">
    <source>
        <dbReference type="ARBA" id="ARBA00023125"/>
    </source>
</evidence>
<dbReference type="OrthoDB" id="542744at2759"/>
<protein>
    <recommendedName>
        <fullName evidence="9">DNA 3'-5' helicase</fullName>
        <ecNumber evidence="9">5.6.2.4</ecNumber>
    </recommendedName>
</protein>
<evidence type="ECO:0000259" key="13">
    <source>
        <dbReference type="PROSITE" id="PS51198"/>
    </source>
</evidence>
<evidence type="ECO:0000256" key="12">
    <source>
        <dbReference type="SAM" id="MobiDB-lite"/>
    </source>
</evidence>
<dbReference type="InterPro" id="IPR027417">
    <property type="entry name" value="P-loop_NTPase"/>
</dbReference>
<reference evidence="15 16" key="1">
    <citation type="journal article" date="2009" name="Science">
        <title>Green evolution and dynamic adaptations revealed by genomes of the marine picoeukaryotes Micromonas.</title>
        <authorList>
            <person name="Worden A.Z."/>
            <person name="Lee J.H."/>
            <person name="Mock T."/>
            <person name="Rouze P."/>
            <person name="Simmons M.P."/>
            <person name="Aerts A.L."/>
            <person name="Allen A.E."/>
            <person name="Cuvelier M.L."/>
            <person name="Derelle E."/>
            <person name="Everett M.V."/>
            <person name="Foulon E."/>
            <person name="Grimwood J."/>
            <person name="Gundlach H."/>
            <person name="Henrissat B."/>
            <person name="Napoli C."/>
            <person name="McDonald S.M."/>
            <person name="Parker M.S."/>
            <person name="Rombauts S."/>
            <person name="Salamov A."/>
            <person name="Von Dassow P."/>
            <person name="Badger J.H."/>
            <person name="Coutinho P.M."/>
            <person name="Demir E."/>
            <person name="Dubchak I."/>
            <person name="Gentemann C."/>
            <person name="Eikrem W."/>
            <person name="Gready J.E."/>
            <person name="John U."/>
            <person name="Lanier W."/>
            <person name="Lindquist E.A."/>
            <person name="Lucas S."/>
            <person name="Mayer K.F."/>
            <person name="Moreau H."/>
            <person name="Not F."/>
            <person name="Otillar R."/>
            <person name="Panaud O."/>
            <person name="Pangilinan J."/>
            <person name="Paulsen I."/>
            <person name="Piegu B."/>
            <person name="Poliakov A."/>
            <person name="Robbens S."/>
            <person name="Schmutz J."/>
            <person name="Toulza E."/>
            <person name="Wyss T."/>
            <person name="Zelensky A."/>
            <person name="Zhou K."/>
            <person name="Armbrust E.V."/>
            <person name="Bhattacharya D."/>
            <person name="Goodenough U.W."/>
            <person name="Van de Peer Y."/>
            <person name="Grigoriev I.V."/>
        </authorList>
    </citation>
    <scope>NUCLEOTIDE SEQUENCE [LARGE SCALE GENOMIC DNA]</scope>
    <source>
        <strain evidence="15 16">CCMP1545</strain>
    </source>
</reference>
<comment type="catalytic activity">
    <reaction evidence="8">
        <text>Couples ATP hydrolysis with the unwinding of duplex DNA by translocating in the 3'-5' direction.</text>
        <dbReference type="EC" id="5.6.2.4"/>
    </reaction>
</comment>
<dbReference type="GO" id="GO:0043138">
    <property type="term" value="F:3'-5' DNA helicase activity"/>
    <property type="evidence" value="ECO:0007669"/>
    <property type="project" value="UniProtKB-EC"/>
</dbReference>
<dbReference type="EMBL" id="GG663737">
    <property type="protein sequence ID" value="EEH59068.1"/>
    <property type="molecule type" value="Genomic_DNA"/>
</dbReference>
<keyword evidence="3 11" id="KW-0378">Hydrolase</keyword>
<dbReference type="Gene3D" id="1.10.10.160">
    <property type="match status" value="1"/>
</dbReference>
<keyword evidence="4 11" id="KW-0347">Helicase</keyword>
<evidence type="ECO:0000256" key="10">
    <source>
        <dbReference type="ARBA" id="ARBA00048988"/>
    </source>
</evidence>
<dbReference type="Gene3D" id="1.10.486.10">
    <property type="entry name" value="PCRA, domain 4"/>
    <property type="match status" value="1"/>
</dbReference>
<accession>C1MMK9</accession>
<evidence type="ECO:0000256" key="1">
    <source>
        <dbReference type="ARBA" id="ARBA00009922"/>
    </source>
</evidence>
<proteinExistence type="inferred from homology"/>
<keyword evidence="2 11" id="KW-0547">Nucleotide-binding</keyword>
<dbReference type="RefSeq" id="XP_003057423.1">
    <property type="nucleotide sequence ID" value="XM_003057377.1"/>
</dbReference>
<dbReference type="PROSITE" id="PS51217">
    <property type="entry name" value="UVRD_HELICASE_CTER"/>
    <property type="match status" value="1"/>
</dbReference>
<dbReference type="KEGG" id="mpp:MICPUCDRAFT_56568"/>
<evidence type="ECO:0000256" key="3">
    <source>
        <dbReference type="ARBA" id="ARBA00022801"/>
    </source>
</evidence>
<dbReference type="GO" id="GO:0000725">
    <property type="term" value="P:recombinational repair"/>
    <property type="evidence" value="ECO:0007669"/>
    <property type="project" value="TreeGrafter"/>
</dbReference>
<dbReference type="Pfam" id="PF13361">
    <property type="entry name" value="UvrD_C"/>
    <property type="match status" value="1"/>
</dbReference>
<sequence length="851" mass="92812">MRARVARRVTALASNARRSADLASIASGRCLARAALGAAPTPGGGSSARGNDQRGQTRWIGQRTAIAPGAGAPADFTRRSPQIPIPPQHQTTPVRGPPPRQQPLTPTTPPQRGDQSHLEGMNDEQRAAILAPIAAPMKVLAGPGSGKTRVLVGRVTHLINELGVPPSQVRSIHWSPYDRVGVILCITFTNKAAKEMKERLVANVGVENAKAITAGTFHSVAARMLRKDVHALENYGRGNDFVIYDETDTKALLRKILVEKFKEEKKKVDAGMVKGRISAAKSAVDHCVGVPGSRMVRALVDARPNLKFDPGVKNHFAAVYDEYEANLRASNALDFDDLLSATVALLKSSGPVRQHYQQRWRHVLVDEFQDTSLSQYELIRELALPRGQVFVVGDVDQAIYSWRGAEVANIRTKFDDDFFGADTVMLTKNYRSTATIVKAARAVIGESLSRSPLELDAVQPGGKDVAVVATEDEVEEAEFAAREAARAARDGVPLKEIAVLYRTHHQSRPLEEAFVRAGVPHVVIGDTAFYTRKEIKDAVAYLRVLLNPRDSVSLARIINTPPRKIGPGTLEKLTTWSDSLPWDDGMPQPLGAALLRRTWANPDQGLEEDDVLPSAKEMGLGAAAHKSVSNFCRLMRDLEVVMEGSTPGELIEAVVKSTGFKEYLIDQENGDERWGFIKELISIANEPSATDGMDSLEPEDDATAPATPATGEKGLMDFLEGVALLMSAETRSEDAQADAVKLMTMHVAKGLEFDTVFITGCEDKLIPMESFQKDGREEMDEEVRLFYVGITRAKRKLFLCRSAKRTRFGLTTYPDPSPFLAVIRDALVGGGAAKPPAIPVPTDPRTWPRTA</sequence>
<dbReference type="GeneID" id="9682386"/>
<dbReference type="CDD" id="cd17932">
    <property type="entry name" value="DEXQc_UvrD"/>
    <property type="match status" value="1"/>
</dbReference>
<dbReference type="GO" id="GO:0005634">
    <property type="term" value="C:nucleus"/>
    <property type="evidence" value="ECO:0007669"/>
    <property type="project" value="TreeGrafter"/>
</dbReference>
<comment type="similarity">
    <text evidence="1">Belongs to the helicase family. UvrD subfamily.</text>
</comment>
<feature type="binding site" evidence="11">
    <location>
        <begin position="141"/>
        <end position="148"/>
    </location>
    <ligand>
        <name>ATP</name>
        <dbReference type="ChEBI" id="CHEBI:30616"/>
    </ligand>
</feature>
<evidence type="ECO:0000313" key="15">
    <source>
        <dbReference type="EMBL" id="EEH59068.1"/>
    </source>
</evidence>
<evidence type="ECO:0000256" key="4">
    <source>
        <dbReference type="ARBA" id="ARBA00022806"/>
    </source>
</evidence>
<feature type="compositionally biased region" description="Pro residues" evidence="12">
    <location>
        <begin position="95"/>
        <end position="109"/>
    </location>
</feature>
<dbReference type="PANTHER" id="PTHR11070:SF2">
    <property type="entry name" value="ATP-DEPENDENT DNA HELICASE SRS2"/>
    <property type="match status" value="1"/>
</dbReference>
<dbReference type="Pfam" id="PF00580">
    <property type="entry name" value="UvrD-helicase"/>
    <property type="match status" value="1"/>
</dbReference>
<dbReference type="GO" id="GO:0005524">
    <property type="term" value="F:ATP binding"/>
    <property type="evidence" value="ECO:0007669"/>
    <property type="project" value="UniProtKB-UniRule"/>
</dbReference>
<dbReference type="GO" id="GO:0016787">
    <property type="term" value="F:hydrolase activity"/>
    <property type="evidence" value="ECO:0007669"/>
    <property type="project" value="UniProtKB-UniRule"/>
</dbReference>
<feature type="domain" description="UvrD-like helicase C-terminal" evidence="14">
    <location>
        <begin position="434"/>
        <end position="750"/>
    </location>
</feature>
<keyword evidence="6" id="KW-0238">DNA-binding</keyword>
<dbReference type="InterPro" id="IPR014017">
    <property type="entry name" value="DNA_helicase_UvrD-like_C"/>
</dbReference>
<name>C1MMK9_MICPC</name>
<dbReference type="Proteomes" id="UP000001876">
    <property type="component" value="Unassembled WGS sequence"/>
</dbReference>
<dbReference type="PANTHER" id="PTHR11070">
    <property type="entry name" value="UVRD / RECB / PCRA DNA HELICASE FAMILY MEMBER"/>
    <property type="match status" value="1"/>
</dbReference>
<dbReference type="STRING" id="564608.C1MMK9"/>
<dbReference type="SUPFAM" id="SSF52540">
    <property type="entry name" value="P-loop containing nucleoside triphosphate hydrolases"/>
    <property type="match status" value="1"/>
</dbReference>
<comment type="catalytic activity">
    <reaction evidence="10">
        <text>ATP + H2O = ADP + phosphate + H(+)</text>
        <dbReference type="Rhea" id="RHEA:13065"/>
        <dbReference type="ChEBI" id="CHEBI:15377"/>
        <dbReference type="ChEBI" id="CHEBI:15378"/>
        <dbReference type="ChEBI" id="CHEBI:30616"/>
        <dbReference type="ChEBI" id="CHEBI:43474"/>
        <dbReference type="ChEBI" id="CHEBI:456216"/>
        <dbReference type="EC" id="5.6.2.4"/>
    </reaction>
</comment>
<dbReference type="Gene3D" id="3.40.50.300">
    <property type="entry name" value="P-loop containing nucleotide triphosphate hydrolases"/>
    <property type="match status" value="2"/>
</dbReference>
<gene>
    <name evidence="15" type="ORF">MICPUCDRAFT_56568</name>
</gene>
<evidence type="ECO:0000256" key="7">
    <source>
        <dbReference type="ARBA" id="ARBA00023235"/>
    </source>
</evidence>
<organism evidence="16">
    <name type="scientific">Micromonas pusilla (strain CCMP1545)</name>
    <name type="common">Picoplanktonic green alga</name>
    <dbReference type="NCBI Taxonomy" id="564608"/>
    <lineage>
        <taxon>Eukaryota</taxon>
        <taxon>Viridiplantae</taxon>
        <taxon>Chlorophyta</taxon>
        <taxon>Mamiellophyceae</taxon>
        <taxon>Mamiellales</taxon>
        <taxon>Mamiellaceae</taxon>
        <taxon>Micromonas</taxon>
    </lineage>
</organism>
<feature type="domain" description="UvrD-like helicase ATP-binding" evidence="13">
    <location>
        <begin position="120"/>
        <end position="433"/>
    </location>
</feature>
<feature type="region of interest" description="Disordered" evidence="12">
    <location>
        <begin position="68"/>
        <end position="118"/>
    </location>
</feature>
<evidence type="ECO:0000313" key="16">
    <source>
        <dbReference type="Proteomes" id="UP000001876"/>
    </source>
</evidence>
<evidence type="ECO:0000256" key="2">
    <source>
        <dbReference type="ARBA" id="ARBA00022741"/>
    </source>
</evidence>
<dbReference type="CDD" id="cd18807">
    <property type="entry name" value="SF1_C_UvrD"/>
    <property type="match status" value="1"/>
</dbReference>
<dbReference type="AlphaFoldDB" id="C1MMK9"/>
<evidence type="ECO:0000259" key="14">
    <source>
        <dbReference type="PROSITE" id="PS51217"/>
    </source>
</evidence>
<feature type="region of interest" description="Disordered" evidence="12">
    <location>
        <begin position="688"/>
        <end position="710"/>
    </location>
</feature>
<evidence type="ECO:0000256" key="11">
    <source>
        <dbReference type="PROSITE-ProRule" id="PRU00560"/>
    </source>
</evidence>
<keyword evidence="5 11" id="KW-0067">ATP-binding</keyword>
<evidence type="ECO:0000256" key="8">
    <source>
        <dbReference type="ARBA" id="ARBA00034617"/>
    </source>
</evidence>
<dbReference type="InterPro" id="IPR000212">
    <property type="entry name" value="DNA_helicase_UvrD/REP"/>
</dbReference>
<dbReference type="InterPro" id="IPR014016">
    <property type="entry name" value="UvrD-like_ATP-bd"/>
</dbReference>
<dbReference type="InterPro" id="IPR013986">
    <property type="entry name" value="DExx_box_DNA_helicase_dom_sf"/>
</dbReference>
<dbReference type="EC" id="5.6.2.4" evidence="9"/>
<evidence type="ECO:0000256" key="9">
    <source>
        <dbReference type="ARBA" id="ARBA00034808"/>
    </source>
</evidence>
<keyword evidence="16" id="KW-1185">Reference proteome</keyword>